<keyword evidence="4" id="KW-0675">Receptor</keyword>
<evidence type="ECO:0000313" key="4">
    <source>
        <dbReference type="RefSeq" id="XP_005090308.1"/>
    </source>
</evidence>
<proteinExistence type="predicted"/>
<reference evidence="4" key="1">
    <citation type="submission" date="2025-08" db="UniProtKB">
        <authorList>
            <consortium name="RefSeq"/>
        </authorList>
    </citation>
    <scope>IDENTIFICATION</scope>
</reference>
<accession>A0ABM0JC61</accession>
<dbReference type="GeneID" id="101852296"/>
<evidence type="ECO:0000259" key="2">
    <source>
        <dbReference type="Pfam" id="PF02931"/>
    </source>
</evidence>
<keyword evidence="1" id="KW-0732">Signal</keyword>
<dbReference type="RefSeq" id="XP_005090308.1">
    <property type="nucleotide sequence ID" value="XM_005090251.1"/>
</dbReference>
<feature type="domain" description="Neurotransmitter-gated ion-channel ligand-binding" evidence="2">
    <location>
        <begin position="38"/>
        <end position="226"/>
    </location>
</feature>
<dbReference type="InterPro" id="IPR036734">
    <property type="entry name" value="Neur_chan_lig-bd_sf"/>
</dbReference>
<dbReference type="Gene3D" id="2.70.170.10">
    <property type="entry name" value="Neurotransmitter-gated ion-channel ligand-binding domain"/>
    <property type="match status" value="1"/>
</dbReference>
<dbReference type="Proteomes" id="UP000694888">
    <property type="component" value="Unplaced"/>
</dbReference>
<evidence type="ECO:0000313" key="3">
    <source>
        <dbReference type="Proteomes" id="UP000694888"/>
    </source>
</evidence>
<keyword evidence="3" id="KW-1185">Reference proteome</keyword>
<dbReference type="Pfam" id="PF02931">
    <property type="entry name" value="Neur_chan_LBD"/>
    <property type="match status" value="1"/>
</dbReference>
<organism evidence="3 4">
    <name type="scientific">Aplysia californica</name>
    <name type="common">California sea hare</name>
    <dbReference type="NCBI Taxonomy" id="6500"/>
    <lineage>
        <taxon>Eukaryota</taxon>
        <taxon>Metazoa</taxon>
        <taxon>Spiralia</taxon>
        <taxon>Lophotrochozoa</taxon>
        <taxon>Mollusca</taxon>
        <taxon>Gastropoda</taxon>
        <taxon>Heterobranchia</taxon>
        <taxon>Euthyneura</taxon>
        <taxon>Tectipleura</taxon>
        <taxon>Aplysiida</taxon>
        <taxon>Aplysioidea</taxon>
        <taxon>Aplysiidae</taxon>
        <taxon>Aplysia</taxon>
    </lineage>
</organism>
<gene>
    <name evidence="4" type="primary">LOC101852296</name>
</gene>
<dbReference type="InterPro" id="IPR006202">
    <property type="entry name" value="Neur_chan_lig-bd"/>
</dbReference>
<evidence type="ECO:0000256" key="1">
    <source>
        <dbReference type="SAM" id="SignalP"/>
    </source>
</evidence>
<dbReference type="SUPFAM" id="SSF63712">
    <property type="entry name" value="Nicotinic receptor ligand binding domain-like"/>
    <property type="match status" value="1"/>
</dbReference>
<feature type="chain" id="PRO_5045317446" evidence="1">
    <location>
        <begin position="19"/>
        <end position="234"/>
    </location>
</feature>
<sequence length="234" mass="26549">MAWFSLLCFMLAFAGAEASRYKKFYTNFNKEKITDAFPQPRKSAPLDLDVRVTHINVVDMDTANNRVSVILWKRETWHDADLTFNEARLNISGAYVGGTDIWSPDTAFFNVAGPEQVLNREVIAFSQGDLMSVSRVHLSVNCDLKRVKSYSGATCELHLGSFAFGNELIRLREPREGWSFLVDPALNEGSHYEVLSQGVKKSVKKYPAGDPKQFYYDMLTFSFSFREKFGGRAQ</sequence>
<protein>
    <submittedName>
        <fullName evidence="4">Neuronal acetylcholine receptor subunit alpha-10</fullName>
    </submittedName>
</protein>
<name>A0ABM0JC61_APLCA</name>
<feature type="signal peptide" evidence="1">
    <location>
        <begin position="1"/>
        <end position="18"/>
    </location>
</feature>